<proteinExistence type="predicted"/>
<dbReference type="RefSeq" id="WP_057801230.1">
    <property type="nucleotide sequence ID" value="NZ_JQBX01000001.1"/>
</dbReference>
<keyword evidence="1" id="KW-1133">Transmembrane helix</keyword>
<keyword evidence="1" id="KW-0472">Membrane</keyword>
<protein>
    <recommendedName>
        <fullName evidence="4">DUF308 domain-containing protein</fullName>
    </recommendedName>
</protein>
<gene>
    <name evidence="2" type="ORF">IV81_GL000103</name>
</gene>
<name>A0A0R2L5M8_9LACO</name>
<dbReference type="EMBL" id="JQBX01000001">
    <property type="protein sequence ID" value="KRN95221.1"/>
    <property type="molecule type" value="Genomic_DNA"/>
</dbReference>
<keyword evidence="1" id="KW-0812">Transmembrane</keyword>
<accession>A0A0R2L5M8</accession>
<sequence>MLYVLILASITLILGIFQLFSAIRNRGSIIWGLLLVIVPLIFVFISAQSVIKTAHENNQSVANTSLSTKKSASLRDNKLEDISRASKSSSSQAQKALDVKKNLAKSFKTFGTLTYDADTKTYHVSPTDKDTKKVFKQLISNPDQVENSNFNDIEDKFVEVSKTLKKDLGSGYALELDQPDQTNKAMLIIKDGKTTYNMFS</sequence>
<dbReference type="AlphaFoldDB" id="A0A0R2L5M8"/>
<evidence type="ECO:0000313" key="3">
    <source>
        <dbReference type="Proteomes" id="UP000051859"/>
    </source>
</evidence>
<keyword evidence="3" id="KW-1185">Reference proteome</keyword>
<evidence type="ECO:0000313" key="2">
    <source>
        <dbReference type="EMBL" id="KRN95221.1"/>
    </source>
</evidence>
<dbReference type="Proteomes" id="UP000051859">
    <property type="component" value="Unassembled WGS sequence"/>
</dbReference>
<evidence type="ECO:0008006" key="4">
    <source>
        <dbReference type="Google" id="ProtNLM"/>
    </source>
</evidence>
<comment type="caution">
    <text evidence="2">The sequence shown here is derived from an EMBL/GenBank/DDBJ whole genome shotgun (WGS) entry which is preliminary data.</text>
</comment>
<reference evidence="2 3" key="1">
    <citation type="journal article" date="2015" name="Genome Announc.">
        <title>Expanding the biotechnology potential of lactobacilli through comparative genomics of 213 strains and associated genera.</title>
        <authorList>
            <person name="Sun Z."/>
            <person name="Harris H.M."/>
            <person name="McCann A."/>
            <person name="Guo C."/>
            <person name="Argimon S."/>
            <person name="Zhang W."/>
            <person name="Yang X."/>
            <person name="Jeffery I.B."/>
            <person name="Cooney J.C."/>
            <person name="Kagawa T.F."/>
            <person name="Liu W."/>
            <person name="Song Y."/>
            <person name="Salvetti E."/>
            <person name="Wrobel A."/>
            <person name="Rasinkangas P."/>
            <person name="Parkhill J."/>
            <person name="Rea M.C."/>
            <person name="O'Sullivan O."/>
            <person name="Ritari J."/>
            <person name="Douillard F.P."/>
            <person name="Paul Ross R."/>
            <person name="Yang R."/>
            <person name="Briner A.E."/>
            <person name="Felis G.E."/>
            <person name="de Vos W.M."/>
            <person name="Barrangou R."/>
            <person name="Klaenhammer T.R."/>
            <person name="Caufield P.W."/>
            <person name="Cui Y."/>
            <person name="Zhang H."/>
            <person name="O'Toole P.W."/>
        </authorList>
    </citation>
    <scope>NUCLEOTIDE SEQUENCE [LARGE SCALE GENOMIC DNA]</scope>
    <source>
        <strain evidence="2 3">DSM 18001</strain>
    </source>
</reference>
<feature type="transmembrane region" description="Helical" evidence="1">
    <location>
        <begin position="30"/>
        <end position="51"/>
    </location>
</feature>
<organism evidence="2 3">
    <name type="scientific">Pediococcus stilesii</name>
    <dbReference type="NCBI Taxonomy" id="331679"/>
    <lineage>
        <taxon>Bacteria</taxon>
        <taxon>Bacillati</taxon>
        <taxon>Bacillota</taxon>
        <taxon>Bacilli</taxon>
        <taxon>Lactobacillales</taxon>
        <taxon>Lactobacillaceae</taxon>
        <taxon>Pediococcus</taxon>
    </lineage>
</organism>
<feature type="transmembrane region" description="Helical" evidence="1">
    <location>
        <begin position="6"/>
        <end position="23"/>
    </location>
</feature>
<evidence type="ECO:0000256" key="1">
    <source>
        <dbReference type="SAM" id="Phobius"/>
    </source>
</evidence>
<dbReference type="STRING" id="331679.IV81_GL000103"/>
<dbReference type="PATRIC" id="fig|331679.3.peg.104"/>